<dbReference type="AlphaFoldDB" id="A0A840CEN4"/>
<accession>A0A840CEN4</accession>
<sequence length="422" mass="48136">MKKILIMISAILFILLIGCSEDGEVSINGNEEENNGDNETIFSTQLGANFNENIDEIADVTDLMYDSHVEWVRSFVQIAQNFLKKNNGVITGVKDEAFDTYTETQDFIKIKTESNNKVKLIMSLKIPFGNFTHSVPGKDSKEMGYVIEACRKFLLLHNLGGNIDILVMGNEPMWENGGNEENYKDYLDIMASKLTEWKETYGWNFKIFAGALNRISLNASTNPLIPIVINEVNQNPLIDGLDLHIHALDIGEVGNSLKMIREDFEMKKDIIITEFSMVWLYNQHVNDDLGQWGKNNGYTSDMKMYEWLNNAIDKAQDGTPVSQEEFSSFFDSTEWYPKNWFKSFYDEFVKYEVLCATGRFSCALKEGDNNERYTSSSTMWDLNAIFSSKLLGVSPSTKLMNPSPLAYPDYKEIIENKFGNIN</sequence>
<comment type="caution">
    <text evidence="1">The sequence shown here is derived from an EMBL/GenBank/DDBJ whole genome shotgun (WGS) entry which is preliminary data.</text>
</comment>
<dbReference type="SUPFAM" id="SSF51445">
    <property type="entry name" value="(Trans)glycosidases"/>
    <property type="match status" value="1"/>
</dbReference>
<evidence type="ECO:0000313" key="2">
    <source>
        <dbReference type="Proteomes" id="UP000555103"/>
    </source>
</evidence>
<dbReference type="InterPro" id="IPR017853">
    <property type="entry name" value="GH"/>
</dbReference>
<name>A0A840CEN4_9BACT</name>
<evidence type="ECO:0000313" key="1">
    <source>
        <dbReference type="EMBL" id="MBB4034410.1"/>
    </source>
</evidence>
<protein>
    <submittedName>
        <fullName evidence="1">Uncharacterized protein</fullName>
    </submittedName>
</protein>
<reference evidence="1 2" key="1">
    <citation type="submission" date="2020-08" db="EMBL/GenBank/DDBJ databases">
        <title>Genomic Encyclopedia of Type Strains, Phase IV (KMG-IV): sequencing the most valuable type-strain genomes for metagenomic binning, comparative biology and taxonomic classification.</title>
        <authorList>
            <person name="Goeker M."/>
        </authorList>
    </citation>
    <scope>NUCLEOTIDE SEQUENCE [LARGE SCALE GENOMIC DNA]</scope>
    <source>
        <strain evidence="1 2">DSM 104969</strain>
    </source>
</reference>
<dbReference type="RefSeq" id="WP_183305349.1">
    <property type="nucleotide sequence ID" value="NZ_JACIEP010000001.1"/>
</dbReference>
<dbReference type="PROSITE" id="PS51257">
    <property type="entry name" value="PROKAR_LIPOPROTEIN"/>
    <property type="match status" value="1"/>
</dbReference>
<dbReference type="Proteomes" id="UP000555103">
    <property type="component" value="Unassembled WGS sequence"/>
</dbReference>
<gene>
    <name evidence="1" type="ORF">GGR21_000295</name>
</gene>
<organism evidence="1 2">
    <name type="scientific">Dysgonomonas hofstadii</name>
    <dbReference type="NCBI Taxonomy" id="637886"/>
    <lineage>
        <taxon>Bacteria</taxon>
        <taxon>Pseudomonadati</taxon>
        <taxon>Bacteroidota</taxon>
        <taxon>Bacteroidia</taxon>
        <taxon>Bacteroidales</taxon>
        <taxon>Dysgonomonadaceae</taxon>
        <taxon>Dysgonomonas</taxon>
    </lineage>
</organism>
<dbReference type="EMBL" id="JACIEP010000001">
    <property type="protein sequence ID" value="MBB4034410.1"/>
    <property type="molecule type" value="Genomic_DNA"/>
</dbReference>
<keyword evidence="2" id="KW-1185">Reference proteome</keyword>
<proteinExistence type="predicted"/>